<evidence type="ECO:0000313" key="4">
    <source>
        <dbReference type="Proteomes" id="UP000248916"/>
    </source>
</evidence>
<keyword evidence="2" id="KW-0732">Signal</keyword>
<organism evidence="3 4">
    <name type="scientific">Palleronia aestuarii</name>
    <dbReference type="NCBI Taxonomy" id="568105"/>
    <lineage>
        <taxon>Bacteria</taxon>
        <taxon>Pseudomonadati</taxon>
        <taxon>Pseudomonadota</taxon>
        <taxon>Alphaproteobacteria</taxon>
        <taxon>Rhodobacterales</taxon>
        <taxon>Roseobacteraceae</taxon>
        <taxon>Palleronia</taxon>
    </lineage>
</organism>
<evidence type="ECO:0000256" key="2">
    <source>
        <dbReference type="SAM" id="SignalP"/>
    </source>
</evidence>
<comment type="caution">
    <text evidence="3">The sequence shown here is derived from an EMBL/GenBank/DDBJ whole genome shotgun (WGS) entry which is preliminary data.</text>
</comment>
<reference evidence="3 4" key="1">
    <citation type="submission" date="2018-06" db="EMBL/GenBank/DDBJ databases">
        <title>Genomic Encyclopedia of Archaeal and Bacterial Type Strains, Phase II (KMG-II): from individual species to whole genera.</title>
        <authorList>
            <person name="Goeker M."/>
        </authorList>
    </citation>
    <scope>NUCLEOTIDE SEQUENCE [LARGE SCALE GENOMIC DNA]</scope>
    <source>
        <strain evidence="3 4">DSM 22009</strain>
    </source>
</reference>
<dbReference type="AlphaFoldDB" id="A0A2W7NIB9"/>
<protein>
    <submittedName>
        <fullName evidence="3">Putative secreted protein</fullName>
    </submittedName>
</protein>
<keyword evidence="1" id="KW-0472">Membrane</keyword>
<dbReference type="Proteomes" id="UP000248916">
    <property type="component" value="Unassembled WGS sequence"/>
</dbReference>
<keyword evidence="4" id="KW-1185">Reference proteome</keyword>
<evidence type="ECO:0000313" key="3">
    <source>
        <dbReference type="EMBL" id="PZX19620.1"/>
    </source>
</evidence>
<dbReference type="OrthoDB" id="10010925at2"/>
<keyword evidence="1" id="KW-1133">Transmembrane helix</keyword>
<dbReference type="InterPro" id="IPR022472">
    <property type="entry name" value="VPLPA-CTERM"/>
</dbReference>
<feature type="transmembrane region" description="Helical" evidence="1">
    <location>
        <begin position="187"/>
        <end position="206"/>
    </location>
</feature>
<feature type="chain" id="PRO_5016057324" evidence="2">
    <location>
        <begin position="24"/>
        <end position="213"/>
    </location>
</feature>
<evidence type="ECO:0000256" key="1">
    <source>
        <dbReference type="SAM" id="Phobius"/>
    </source>
</evidence>
<dbReference type="NCBIfam" id="TIGR03370">
    <property type="entry name" value="VPLPA-CTERM"/>
    <property type="match status" value="1"/>
</dbReference>
<proteinExistence type="predicted"/>
<dbReference type="EMBL" id="QKZL01000001">
    <property type="protein sequence ID" value="PZX19620.1"/>
    <property type="molecule type" value="Genomic_DNA"/>
</dbReference>
<name>A0A2W7NIB9_9RHOB</name>
<feature type="signal peptide" evidence="2">
    <location>
        <begin position="1"/>
        <end position="23"/>
    </location>
</feature>
<sequence>MKAMFRTLAAAAALCLAGGIASAATSTFDFTGADKGYASSYIFSDNGLDLTVTAYADLFGTFPAKNPKVGQWKHGLGVKSTRIDNSHMVDGFGYREFLVFSFSKDIERLNTISFSFADCDDTFELWTSNGSTWTKQGSAHVPYDSDPSTYTFKQDWTGTLFAIGATKLHDDYKIAGLSADWDSPAPVPLPAGGILLVSGLLGLGIARARRKSA</sequence>
<accession>A0A2W7NIB9</accession>
<gene>
    <name evidence="3" type="ORF">LX81_00076</name>
</gene>
<keyword evidence="1" id="KW-0812">Transmembrane</keyword>
<dbReference type="RefSeq" id="WP_111535307.1">
    <property type="nucleotide sequence ID" value="NZ_QKZL01000001.1"/>
</dbReference>